<comment type="caution">
    <text evidence="1">The sequence shown here is derived from an EMBL/GenBank/DDBJ whole genome shotgun (WGS) entry which is preliminary data.</text>
</comment>
<protein>
    <submittedName>
        <fullName evidence="1">Uncharacterized protein</fullName>
    </submittedName>
</protein>
<evidence type="ECO:0000313" key="1">
    <source>
        <dbReference type="EMBL" id="OGF78327.1"/>
    </source>
</evidence>
<sequence>MAQKTNAIKTFFDPHLGFAGATIPIPDKVKKVARKLNGKSMTLHQAVVKIQAVTNGAVSIENGWIALKLSESNAKHIFRVIRFR</sequence>
<name>A0A1F5WRX3_9BACT</name>
<dbReference type="EMBL" id="MFHI01000030">
    <property type="protein sequence ID" value="OGF78327.1"/>
    <property type="molecule type" value="Genomic_DNA"/>
</dbReference>
<evidence type="ECO:0000313" key="2">
    <source>
        <dbReference type="Proteomes" id="UP000178425"/>
    </source>
</evidence>
<proteinExistence type="predicted"/>
<dbReference type="Proteomes" id="UP000178425">
    <property type="component" value="Unassembled WGS sequence"/>
</dbReference>
<reference evidence="1 2" key="1">
    <citation type="journal article" date="2016" name="Nat. Commun.">
        <title>Thousands of microbial genomes shed light on interconnected biogeochemical processes in an aquifer system.</title>
        <authorList>
            <person name="Anantharaman K."/>
            <person name="Brown C.T."/>
            <person name="Hug L.A."/>
            <person name="Sharon I."/>
            <person name="Castelle C.J."/>
            <person name="Probst A.J."/>
            <person name="Thomas B.C."/>
            <person name="Singh A."/>
            <person name="Wilkins M.J."/>
            <person name="Karaoz U."/>
            <person name="Brodie E.L."/>
            <person name="Williams K.H."/>
            <person name="Hubbard S.S."/>
            <person name="Banfield J.F."/>
        </authorList>
    </citation>
    <scope>NUCLEOTIDE SEQUENCE [LARGE SCALE GENOMIC DNA]</scope>
</reference>
<accession>A0A1F5WRX3</accession>
<dbReference type="AlphaFoldDB" id="A0A1F5WRX3"/>
<organism evidence="1 2">
    <name type="scientific">Candidatus Giovannonibacteria bacterium RIFCSPHIGHO2_02_43_13</name>
    <dbReference type="NCBI Taxonomy" id="1798330"/>
    <lineage>
        <taxon>Bacteria</taxon>
        <taxon>Candidatus Giovannoniibacteriota</taxon>
    </lineage>
</organism>
<gene>
    <name evidence="1" type="ORF">A2W54_04525</name>
</gene>